<sequence length="723" mass="73681">MPYLRSIPYSGVLGVLSLLLWLGLVSAECVYPNEQGVVTQHVVIVDQIPVRLSAALCSNTTLTVAGTTVPVTNAPTTLLSDFIVETTYTSTLSLNAIFDGPFTTITRGVSQGSAASTITLAPQDGSDLGTKIIFEPFPSDWQGPFGPPPAGITDPSRPPTASPVNGQDISATGPGGLTALPGRFIVITAPWTDTVVSTIMLDPQRSNEAGTQIILAPTSDGFGSFTGPLTGATIPWTGTTPMIVTLPAGGTDTIGTQLILTPSDGSDLTDVPRTASFTTMTGIWTGPVSSTVDLPPAGSDTIGTRIILRPTGPGDEDYLAPSPGLFIEITATWTGTAPTTLTIPPAGTGDVGTQLILNPATTPAAATGGSNDGPLDAVVRPFTTVTLPGSGSDTTTLTVTPSDTGAVGTEIVFAPLLPTSPARSPFTGPFATISAPGTGSPIRTVTLPPTGGDLTGTQIVFFEFDTLNPTQGPFTGPFTTVTGPGTGTTTATVDIPPAGTDGTGTRIILTPTTQPRPQPRPQNRLFIAVTTTTTIFGTVVTTVTIPPAETDGTATLIVFDTVTITTLVDGPPSVPPNTGSVVSTTAPGPSGPVNPAEVVNLSSSTTRTVTVSEVIPPGSSGDPGLTGTSFIPTPDPDQLLGTSTSSRPISLTTITVTVTATSGSPYEASIIVPTGNSSLSTAQSATPQSQPNGLSCLFHVNFRGPPSLSVHFEFQCLFHVQLW</sequence>
<gene>
    <name evidence="3" type="ORF">CMUS01_08139</name>
</gene>
<keyword evidence="2" id="KW-0732">Signal</keyword>
<reference evidence="3" key="1">
    <citation type="journal article" date="2020" name="Phytopathology">
        <title>Genome Sequence Resources of Colletotrichum truncatum, C. plurivorum, C. musicola, and C. sojae: Four Species Pathogenic to Soybean (Glycine max).</title>
        <authorList>
            <person name="Rogerio F."/>
            <person name="Boufleur T.R."/>
            <person name="Ciampi-Guillardi M."/>
            <person name="Sukno S.A."/>
            <person name="Thon M.R."/>
            <person name="Massola Junior N.S."/>
            <person name="Baroncelli R."/>
        </authorList>
    </citation>
    <scope>NUCLEOTIDE SEQUENCE</scope>
    <source>
        <strain evidence="3">LFN0074</strain>
    </source>
</reference>
<feature type="signal peptide" evidence="2">
    <location>
        <begin position="1"/>
        <end position="27"/>
    </location>
</feature>
<feature type="compositionally biased region" description="Pro residues" evidence="1">
    <location>
        <begin position="145"/>
        <end position="161"/>
    </location>
</feature>
<feature type="region of interest" description="Disordered" evidence="1">
    <location>
        <begin position="143"/>
        <end position="173"/>
    </location>
</feature>
<evidence type="ECO:0000313" key="4">
    <source>
        <dbReference type="Proteomes" id="UP000639643"/>
    </source>
</evidence>
<comment type="caution">
    <text evidence="3">The sequence shown here is derived from an EMBL/GenBank/DDBJ whole genome shotgun (WGS) entry which is preliminary data.</text>
</comment>
<organism evidence="3 4">
    <name type="scientific">Colletotrichum musicola</name>
    <dbReference type="NCBI Taxonomy" id="2175873"/>
    <lineage>
        <taxon>Eukaryota</taxon>
        <taxon>Fungi</taxon>
        <taxon>Dikarya</taxon>
        <taxon>Ascomycota</taxon>
        <taxon>Pezizomycotina</taxon>
        <taxon>Sordariomycetes</taxon>
        <taxon>Hypocreomycetidae</taxon>
        <taxon>Glomerellales</taxon>
        <taxon>Glomerellaceae</taxon>
        <taxon>Colletotrichum</taxon>
        <taxon>Colletotrichum orchidearum species complex</taxon>
    </lineage>
</organism>
<evidence type="ECO:0000256" key="2">
    <source>
        <dbReference type="SAM" id="SignalP"/>
    </source>
</evidence>
<evidence type="ECO:0000313" key="3">
    <source>
        <dbReference type="EMBL" id="KAF6829464.1"/>
    </source>
</evidence>
<accession>A0A8H6KD98</accession>
<keyword evidence="4" id="KW-1185">Reference proteome</keyword>
<dbReference type="Proteomes" id="UP000639643">
    <property type="component" value="Unassembled WGS sequence"/>
</dbReference>
<evidence type="ECO:0000256" key="1">
    <source>
        <dbReference type="SAM" id="MobiDB-lite"/>
    </source>
</evidence>
<feature type="chain" id="PRO_5034180550" evidence="2">
    <location>
        <begin position="28"/>
        <end position="723"/>
    </location>
</feature>
<protein>
    <submittedName>
        <fullName evidence="3">Uncharacterized protein</fullName>
    </submittedName>
</protein>
<dbReference type="AlphaFoldDB" id="A0A8H6KD98"/>
<proteinExistence type="predicted"/>
<dbReference type="OrthoDB" id="4405280at2759"/>
<name>A0A8H6KD98_9PEZI</name>
<dbReference type="EMBL" id="WIGM01000309">
    <property type="protein sequence ID" value="KAF6829464.1"/>
    <property type="molecule type" value="Genomic_DNA"/>
</dbReference>